<dbReference type="AlphaFoldDB" id="G5H5D1"/>
<keyword evidence="2" id="KW-0812">Transmembrane</keyword>
<evidence type="ECO:0000313" key="5">
    <source>
        <dbReference type="Proteomes" id="UP000006008"/>
    </source>
</evidence>
<feature type="domain" description="Bacterial Pleckstrin homology" evidence="3">
    <location>
        <begin position="65"/>
        <end position="158"/>
    </location>
</feature>
<name>G5H5D1_9BACT</name>
<sequence length="256" mass="28885">MTATKFKYRLDRRSRRITWGTFAAIAALFVGFHFIWGGAYLPAWFLLLLLCIITLFVLSFPRYLTIDDDTLQIHCIVELTRIHVEEIETVRRIDRSHFRRMIPLLGSYGFGGYFGYWFHLSDWTICKLYTTERKQLVLIEDIYEDIYIVSCPDPDLLVTLCTVARDRKREEIYRHALAAGKLSPESILPESTAPGNTRAKAAGTTSPGTEAAGTREAPPSQKEPFQEEPSGGKGTPPADGAGLPAKEPTQNTNDKR</sequence>
<feature type="transmembrane region" description="Helical" evidence="2">
    <location>
        <begin position="17"/>
        <end position="36"/>
    </location>
</feature>
<dbReference type="Proteomes" id="UP000006008">
    <property type="component" value="Unassembled WGS sequence"/>
</dbReference>
<reference evidence="4 5" key="1">
    <citation type="submission" date="2011-08" db="EMBL/GenBank/DDBJ databases">
        <title>The Genome Sequence of Alistipes indistinctus YIT 12060.</title>
        <authorList>
            <consortium name="The Broad Institute Genome Sequencing Platform"/>
            <person name="Earl A."/>
            <person name="Ward D."/>
            <person name="Feldgarden M."/>
            <person name="Gevers D."/>
            <person name="Morotomi M."/>
            <person name="Young S.K."/>
            <person name="Zeng Q."/>
            <person name="Gargeya S."/>
            <person name="Fitzgerald M."/>
            <person name="Haas B."/>
            <person name="Abouelleil A."/>
            <person name="Alvarado L."/>
            <person name="Arachchi H.M."/>
            <person name="Berlin A."/>
            <person name="Brown A."/>
            <person name="Chapman S.B."/>
            <person name="Chen Z."/>
            <person name="Dunbar C."/>
            <person name="Freedman E."/>
            <person name="Gearin G."/>
            <person name="Gellesch M."/>
            <person name="Goldberg J."/>
            <person name="Griggs A."/>
            <person name="Gujja S."/>
            <person name="Heiman D."/>
            <person name="Howarth C."/>
            <person name="Larson L."/>
            <person name="Lui A."/>
            <person name="MacDonald P.J.P."/>
            <person name="Montmayeur A."/>
            <person name="Murphy C."/>
            <person name="Neiman D."/>
            <person name="Pearson M."/>
            <person name="Priest M."/>
            <person name="Roberts A."/>
            <person name="Saif S."/>
            <person name="Shea T."/>
            <person name="Shenoy N."/>
            <person name="Sisk P."/>
            <person name="Stolte C."/>
            <person name="Sykes S."/>
            <person name="Wortman J."/>
            <person name="Nusbaum C."/>
            <person name="Birren B."/>
        </authorList>
    </citation>
    <scope>NUCLEOTIDE SEQUENCE [LARGE SCALE GENOMIC DNA]</scope>
    <source>
        <strain evidence="4 5">YIT 12060</strain>
    </source>
</reference>
<keyword evidence="5" id="KW-1185">Reference proteome</keyword>
<proteinExistence type="predicted"/>
<feature type="region of interest" description="Disordered" evidence="1">
    <location>
        <begin position="185"/>
        <end position="256"/>
    </location>
</feature>
<feature type="transmembrane region" description="Helical" evidence="2">
    <location>
        <begin position="42"/>
        <end position="64"/>
    </location>
</feature>
<dbReference type="HOGENOM" id="CLU_1084330_0_0_10"/>
<dbReference type="RefSeq" id="WP_009132947.1">
    <property type="nucleotide sequence ID" value="NZ_CP102250.1"/>
</dbReference>
<protein>
    <recommendedName>
        <fullName evidence="3">Bacterial Pleckstrin homology domain-containing protein</fullName>
    </recommendedName>
</protein>
<evidence type="ECO:0000256" key="1">
    <source>
        <dbReference type="SAM" id="MobiDB-lite"/>
    </source>
</evidence>
<accession>G5H5D1</accession>
<dbReference type="EMBL" id="ADLD01000003">
    <property type="protein sequence ID" value="EHB93370.1"/>
    <property type="molecule type" value="Genomic_DNA"/>
</dbReference>
<keyword evidence="2" id="KW-1133">Transmembrane helix</keyword>
<dbReference type="Pfam" id="PF10882">
    <property type="entry name" value="bPH_5"/>
    <property type="match status" value="1"/>
</dbReference>
<dbReference type="STRING" id="742725.HMPREF9450_00141"/>
<keyword evidence="2" id="KW-0472">Membrane</keyword>
<gene>
    <name evidence="4" type="ORF">HMPREF9450_00141</name>
</gene>
<dbReference type="InterPro" id="IPR027783">
    <property type="entry name" value="Bacterial_PH-related"/>
</dbReference>
<organism evidence="4 5">
    <name type="scientific">Alistipes indistinctus YIT 12060</name>
    <dbReference type="NCBI Taxonomy" id="742725"/>
    <lineage>
        <taxon>Bacteria</taxon>
        <taxon>Pseudomonadati</taxon>
        <taxon>Bacteroidota</taxon>
        <taxon>Bacteroidia</taxon>
        <taxon>Bacteroidales</taxon>
        <taxon>Rikenellaceae</taxon>
        <taxon>Alistipes</taxon>
    </lineage>
</organism>
<dbReference type="PATRIC" id="fig|742725.3.peg.159"/>
<evidence type="ECO:0000259" key="3">
    <source>
        <dbReference type="Pfam" id="PF10882"/>
    </source>
</evidence>
<evidence type="ECO:0000256" key="2">
    <source>
        <dbReference type="SAM" id="Phobius"/>
    </source>
</evidence>
<evidence type="ECO:0000313" key="4">
    <source>
        <dbReference type="EMBL" id="EHB93370.1"/>
    </source>
</evidence>
<feature type="transmembrane region" description="Helical" evidence="2">
    <location>
        <begin position="101"/>
        <end position="118"/>
    </location>
</feature>
<comment type="caution">
    <text evidence="4">The sequence shown here is derived from an EMBL/GenBank/DDBJ whole genome shotgun (WGS) entry which is preliminary data.</text>
</comment>
<dbReference type="GeneID" id="92816567"/>
<dbReference type="OrthoDB" id="1004128at2"/>